<dbReference type="InterPro" id="IPR000989">
    <property type="entry name" value="Rep"/>
</dbReference>
<name>A0A0H5Q410_9ZZZZ</name>
<reference evidence="2" key="2">
    <citation type="submission" date="2015-07" db="EMBL/GenBank/DDBJ databases">
        <title>Plasmids, circular viruses and viroids from rat gut.</title>
        <authorList>
            <person name="Jorgensen T.J."/>
            <person name="Hansen M.A."/>
            <person name="Xu Z."/>
            <person name="Tabak M.A."/>
            <person name="Sorensen S.J."/>
            <person name="Hansen L.H."/>
        </authorList>
    </citation>
    <scope>NUCLEOTIDE SEQUENCE</scope>
    <source>
        <plasmid evidence="2">pRGFK0946</plasmid>
    </source>
</reference>
<proteinExistence type="predicted"/>
<evidence type="ECO:0000313" key="2">
    <source>
        <dbReference type="EMBL" id="CRY96150.1"/>
    </source>
</evidence>
<accession>A0A0H5Q410</accession>
<evidence type="ECO:0008006" key="3">
    <source>
        <dbReference type="Google" id="ProtNLM"/>
    </source>
</evidence>
<dbReference type="GO" id="GO:0003677">
    <property type="term" value="F:DNA binding"/>
    <property type="evidence" value="ECO:0007669"/>
    <property type="project" value="InterPro"/>
</dbReference>
<protein>
    <recommendedName>
        <fullName evidence="3">Replication protein</fullName>
    </recommendedName>
</protein>
<sequence length="333" mass="39156">MTEVKNQAIYIDQDVPTGKELDDRSSSGRRRPWGKHKMENEYLSIAYQEVDARKAERLRLCAVFLHFLRRRETGEQKLEGAMFCHLRLCPICSWRRSLKAQAQMMQVVQYLEQQDKRYHWIMLTLTTKNVSGDELSGQIDLLMEAWKRLAQRKEVKAAMKGYYRALEITHNVNPLSPAYDTYHPHFHVLLAVNPSYFTSRDYISQKRWRQLWQEAARLDYDPQVDVRRLKGLRPKDLVELAKYTTKAADYIIPDDWELTIDTVRTLDAALTRRRFLAFGGIIADARRKLALDDAEDGDLVHVEDKPKLDKDGDMHITYLWYSGYRQYYSISEG</sequence>
<keyword evidence="2" id="KW-0614">Plasmid</keyword>
<geneLocation type="plasmid" evidence="2">
    <name>pRGFK0946</name>
</geneLocation>
<evidence type="ECO:0000256" key="1">
    <source>
        <dbReference type="ARBA" id="ARBA00022705"/>
    </source>
</evidence>
<dbReference type="EMBL" id="LN853543">
    <property type="protein sequence ID" value="CRY96150.1"/>
    <property type="molecule type" value="Genomic_DNA"/>
</dbReference>
<dbReference type="GO" id="GO:0006260">
    <property type="term" value="P:DNA replication"/>
    <property type="evidence" value="ECO:0007669"/>
    <property type="project" value="UniProtKB-KW"/>
</dbReference>
<dbReference type="Pfam" id="PF01446">
    <property type="entry name" value="Rep_1"/>
    <property type="match status" value="1"/>
</dbReference>
<dbReference type="AlphaFoldDB" id="A0A0H5Q410"/>
<keyword evidence="1" id="KW-0235">DNA replication</keyword>
<organism evidence="2">
    <name type="scientific">uncultured prokaryote</name>
    <dbReference type="NCBI Taxonomy" id="198431"/>
    <lineage>
        <taxon>unclassified sequences</taxon>
        <taxon>environmental samples</taxon>
    </lineage>
</organism>
<reference evidence="2" key="1">
    <citation type="submission" date="2015-06" db="EMBL/GenBank/DDBJ databases">
        <authorList>
            <person name="Joergensen T."/>
        </authorList>
    </citation>
    <scope>NUCLEOTIDE SEQUENCE</scope>
    <source>
        <plasmid evidence="2">pRGFK0946</plasmid>
    </source>
</reference>